<comment type="caution">
    <text evidence="1">The sequence shown here is derived from an EMBL/GenBank/DDBJ whole genome shotgun (WGS) entry which is preliminary data.</text>
</comment>
<reference evidence="1 2" key="1">
    <citation type="submission" date="2016-01" db="EMBL/GenBank/DDBJ databases">
        <title>Biosynthesis of antibiotic leucinostatins and their inhibition on Phytophthora in bio-control Purpureocillium lilacinum.</title>
        <authorList>
            <person name="Wang G."/>
            <person name="Liu Z."/>
            <person name="Lin R."/>
            <person name="Li E."/>
            <person name="Mao Z."/>
            <person name="Ling J."/>
            <person name="Yin W."/>
            <person name="Xie B."/>
        </authorList>
    </citation>
    <scope>NUCLEOTIDE SEQUENCE [LARGE SCALE GENOMIC DNA]</scope>
    <source>
        <strain evidence="1">PLBJ-1</strain>
    </source>
</reference>
<gene>
    <name evidence="1" type="ORF">VFPBJ_03912</name>
</gene>
<accession>A0A179H6T1</accession>
<sequence>MLGKLPIGLEADKTNLALTMLSVFSCHLGRMEGPMWEDGGRNERMGAQPCPVSGVCQAAGAAGLTSGRPTSPIPALLLNLNLPVAGPSCRTRFSTNVHRVQALSRRLAPSSGSGYLQSPPNAQLCLMWDSILNCPRISVSSMKLMEVVSSWQGLLPSADTPLGPVTCVLCSAKWVST</sequence>
<evidence type="ECO:0000313" key="1">
    <source>
        <dbReference type="EMBL" id="OAQ85139.1"/>
    </source>
</evidence>
<proteinExistence type="predicted"/>
<name>A0A179H6T1_PURLI</name>
<dbReference type="PROSITE" id="PS51257">
    <property type="entry name" value="PROKAR_LIPOPROTEIN"/>
    <property type="match status" value="1"/>
</dbReference>
<dbReference type="Proteomes" id="UP000078240">
    <property type="component" value="Unassembled WGS sequence"/>
</dbReference>
<evidence type="ECO:0000313" key="2">
    <source>
        <dbReference type="Proteomes" id="UP000078240"/>
    </source>
</evidence>
<dbReference type="AlphaFoldDB" id="A0A179H6T1"/>
<dbReference type="EMBL" id="LSBH01000002">
    <property type="protein sequence ID" value="OAQ85139.1"/>
    <property type="molecule type" value="Genomic_DNA"/>
</dbReference>
<protein>
    <submittedName>
        <fullName evidence="1">Uncharacterized protein</fullName>
    </submittedName>
</protein>
<organism evidence="1 2">
    <name type="scientific">Purpureocillium lilacinum</name>
    <name type="common">Paecilomyces lilacinus</name>
    <dbReference type="NCBI Taxonomy" id="33203"/>
    <lineage>
        <taxon>Eukaryota</taxon>
        <taxon>Fungi</taxon>
        <taxon>Dikarya</taxon>
        <taxon>Ascomycota</taxon>
        <taxon>Pezizomycotina</taxon>
        <taxon>Sordariomycetes</taxon>
        <taxon>Hypocreomycetidae</taxon>
        <taxon>Hypocreales</taxon>
        <taxon>Ophiocordycipitaceae</taxon>
        <taxon>Purpureocillium</taxon>
    </lineage>
</organism>